<evidence type="ECO:0000313" key="2">
    <source>
        <dbReference type="Proteomes" id="UP000320078"/>
    </source>
</evidence>
<evidence type="ECO:0000313" key="1">
    <source>
        <dbReference type="EMBL" id="TVY12190.1"/>
    </source>
</evidence>
<proteinExistence type="predicted"/>
<protein>
    <submittedName>
        <fullName evidence="1">Uncharacterized protein</fullName>
    </submittedName>
</protein>
<dbReference type="EMBL" id="VIAE01000006">
    <property type="protein sequence ID" value="TVY12190.1"/>
    <property type="molecule type" value="Genomic_DNA"/>
</dbReference>
<comment type="caution">
    <text evidence="1">The sequence shown here is derived from an EMBL/GenBank/DDBJ whole genome shotgun (WGS) entry which is preliminary data.</text>
</comment>
<gene>
    <name evidence="1" type="ORF">MDPP_00258</name>
</gene>
<dbReference type="AlphaFoldDB" id="A0A559KJ89"/>
<keyword evidence="2" id="KW-1185">Reference proteome</keyword>
<accession>A0A559KJ89</accession>
<sequence>MKKGGSTFMATIELNNENNDSKLSTKLKQLHEMVVLNIKQRKDKYREITNMLESYYVAFNKVSKNKGAGH</sequence>
<dbReference type="Proteomes" id="UP000320078">
    <property type="component" value="Unassembled WGS sequence"/>
</dbReference>
<organism evidence="1 2">
    <name type="scientific">Candidatus Phytoplasma pini</name>
    <dbReference type="NCBI Taxonomy" id="267362"/>
    <lineage>
        <taxon>Bacteria</taxon>
        <taxon>Bacillati</taxon>
        <taxon>Mycoplasmatota</taxon>
        <taxon>Mollicutes</taxon>
        <taxon>Acholeplasmatales</taxon>
        <taxon>Acholeplasmataceae</taxon>
        <taxon>Candidatus Phytoplasma</taxon>
    </lineage>
</organism>
<reference evidence="1 2" key="1">
    <citation type="submission" date="2019-06" db="EMBL/GenBank/DDBJ databases">
        <title>Draft Genome Sequence of Candidatus Phytoplasma pini-Related Strain MDPP: A Resource for Comparative Genomics of Gymnosperm-infecting Phytoplasmas.</title>
        <authorList>
            <person name="Cai W."/>
            <person name="Costanzo S."/>
            <person name="Shao J."/>
            <person name="Zhao Y."/>
            <person name="Davis R."/>
        </authorList>
    </citation>
    <scope>NUCLEOTIDE SEQUENCE [LARGE SCALE GENOMIC DNA]</scope>
    <source>
        <strain evidence="1 2">MDPP</strain>
    </source>
</reference>
<name>A0A559KJ89_9MOLU</name>
<dbReference type="RefSeq" id="WP_144658433.1">
    <property type="nucleotide sequence ID" value="NZ_VIAE01000006.1"/>
</dbReference>